<keyword evidence="2" id="KW-1185">Reference proteome</keyword>
<proteinExistence type="predicted"/>
<dbReference type="OrthoDB" id="5809458at2759"/>
<comment type="caution">
    <text evidence="1">The sequence shown here is derived from an EMBL/GenBank/DDBJ whole genome shotgun (WGS) entry which is preliminary data.</text>
</comment>
<protein>
    <recommendedName>
        <fullName evidence="3">Glutathione S-transferase</fullName>
    </recommendedName>
</protein>
<gene>
    <name evidence="1" type="ORF">LSUE1_G008655</name>
</gene>
<reference evidence="1 2" key="1">
    <citation type="submission" date="2018-05" db="EMBL/GenBank/DDBJ databases">
        <title>Genome sequencing and assembly of the regulated plant pathogen Lachnellula willkommii and related sister species for the development of diagnostic species identification markers.</title>
        <authorList>
            <person name="Giroux E."/>
            <person name="Bilodeau G."/>
        </authorList>
    </citation>
    <scope>NUCLEOTIDE SEQUENCE [LARGE SCALE GENOMIC DNA]</scope>
    <source>
        <strain evidence="1 2">CBS 268.59</strain>
    </source>
</reference>
<evidence type="ECO:0008006" key="3">
    <source>
        <dbReference type="Google" id="ProtNLM"/>
    </source>
</evidence>
<dbReference type="Proteomes" id="UP000469558">
    <property type="component" value="Unassembled WGS sequence"/>
</dbReference>
<organism evidence="1 2">
    <name type="scientific">Lachnellula suecica</name>
    <dbReference type="NCBI Taxonomy" id="602035"/>
    <lineage>
        <taxon>Eukaryota</taxon>
        <taxon>Fungi</taxon>
        <taxon>Dikarya</taxon>
        <taxon>Ascomycota</taxon>
        <taxon>Pezizomycotina</taxon>
        <taxon>Leotiomycetes</taxon>
        <taxon>Helotiales</taxon>
        <taxon>Lachnaceae</taxon>
        <taxon>Lachnellula</taxon>
    </lineage>
</organism>
<accession>A0A8T9C858</accession>
<evidence type="ECO:0000313" key="1">
    <source>
        <dbReference type="EMBL" id="TVY75556.1"/>
    </source>
</evidence>
<dbReference type="GO" id="GO:0005737">
    <property type="term" value="C:cytoplasm"/>
    <property type="evidence" value="ECO:0007669"/>
    <property type="project" value="TreeGrafter"/>
</dbReference>
<dbReference type="EMBL" id="QGMK01001020">
    <property type="protein sequence ID" value="TVY75556.1"/>
    <property type="molecule type" value="Genomic_DNA"/>
</dbReference>
<evidence type="ECO:0000313" key="2">
    <source>
        <dbReference type="Proteomes" id="UP000469558"/>
    </source>
</evidence>
<dbReference type="PANTHER" id="PTHR12289">
    <property type="entry name" value="METAXIN RELATED"/>
    <property type="match status" value="1"/>
</dbReference>
<name>A0A8T9C858_9HELO</name>
<dbReference type="PANTHER" id="PTHR12289:SF41">
    <property type="entry name" value="FAILED AXON CONNECTIONS-RELATED"/>
    <property type="match status" value="1"/>
</dbReference>
<feature type="non-terminal residue" evidence="1">
    <location>
        <position position="1"/>
    </location>
</feature>
<sequence>ALLEDKLYFYSVRERWYENYYTMRGGVLDALPYPAQVIVGLLAYRKISAFLYGQGTMRYTSEEIAAFRLEIWESVNALLVASKQKGFEKDAPFWVCGGAAPTNADTTVFGFVASAMVCDAGPASREVVKSFPVIVEYARRIHDTYYPDFALWE</sequence>
<dbReference type="InterPro" id="IPR050931">
    <property type="entry name" value="Mito_Protein_Transport_Metaxin"/>
</dbReference>
<dbReference type="AlphaFoldDB" id="A0A8T9C858"/>